<keyword evidence="1" id="KW-1133">Transmembrane helix</keyword>
<feature type="transmembrane region" description="Helical" evidence="1">
    <location>
        <begin position="76"/>
        <end position="96"/>
    </location>
</feature>
<keyword evidence="4" id="KW-1185">Reference proteome</keyword>
<keyword evidence="1" id="KW-0812">Transmembrane</keyword>
<comment type="caution">
    <text evidence="3">The sequence shown here is derived from an EMBL/GenBank/DDBJ whole genome shotgun (WGS) entry which is preliminary data.</text>
</comment>
<dbReference type="EMBL" id="AQQY01000005">
    <property type="protein sequence ID" value="KCV82025.1"/>
    <property type="molecule type" value="Genomic_DNA"/>
</dbReference>
<accession>A0A058ZLD3</accession>
<evidence type="ECO:0000256" key="1">
    <source>
        <dbReference type="SAM" id="Phobius"/>
    </source>
</evidence>
<sequence length="246" mass="25661">MAGLFWLISPFFIKLDWFWSTPAIFFAIGGLVFPALGQSFQIFSIQRVGPALTAAIGSFVPFFAAVPAVLFLEESLGLQGTLAMTLMVGGLIFAAWPKEGVARSFPLWVLALPLGAALARGIVQPVTSAGLSIGGNAVFATLLQSSVSALVLLCLLVATGRGGQAVFAGPGKNRFLFSGLVNGLGILCVNFALMHGEVTVVAPLISTTPIWAVGFGLLGIGPERPHLRHAVVAVMVFTGALLLLSR</sequence>
<gene>
    <name evidence="3" type="ORF">ATO10_09268</name>
</gene>
<protein>
    <recommendedName>
        <fullName evidence="2">EamA domain-containing protein</fullName>
    </recommendedName>
</protein>
<keyword evidence="1" id="KW-0472">Membrane</keyword>
<feature type="transmembrane region" description="Helical" evidence="1">
    <location>
        <begin position="105"/>
        <end position="123"/>
    </location>
</feature>
<feature type="transmembrane region" description="Helical" evidence="1">
    <location>
        <begin position="143"/>
        <end position="163"/>
    </location>
</feature>
<feature type="transmembrane region" description="Helical" evidence="1">
    <location>
        <begin position="175"/>
        <end position="194"/>
    </location>
</feature>
<evidence type="ECO:0000259" key="2">
    <source>
        <dbReference type="Pfam" id="PF00892"/>
    </source>
</evidence>
<evidence type="ECO:0000313" key="3">
    <source>
        <dbReference type="EMBL" id="KCV82025.1"/>
    </source>
</evidence>
<feature type="transmembrane region" description="Helical" evidence="1">
    <location>
        <begin position="200"/>
        <end position="220"/>
    </location>
</feature>
<evidence type="ECO:0000313" key="4">
    <source>
        <dbReference type="Proteomes" id="UP000024836"/>
    </source>
</evidence>
<feature type="transmembrane region" description="Helical" evidence="1">
    <location>
        <begin position="17"/>
        <end position="36"/>
    </location>
</feature>
<dbReference type="InterPro" id="IPR037185">
    <property type="entry name" value="EmrE-like"/>
</dbReference>
<dbReference type="Pfam" id="PF00892">
    <property type="entry name" value="EamA"/>
    <property type="match status" value="1"/>
</dbReference>
<dbReference type="SUPFAM" id="SSF103481">
    <property type="entry name" value="Multidrug resistance efflux transporter EmrE"/>
    <property type="match status" value="1"/>
</dbReference>
<dbReference type="Proteomes" id="UP000024836">
    <property type="component" value="Unassembled WGS sequence"/>
</dbReference>
<dbReference type="GO" id="GO:0016020">
    <property type="term" value="C:membrane"/>
    <property type="evidence" value="ECO:0007669"/>
    <property type="project" value="InterPro"/>
</dbReference>
<feature type="transmembrane region" description="Helical" evidence="1">
    <location>
        <begin position="48"/>
        <end position="70"/>
    </location>
</feature>
<feature type="domain" description="EamA" evidence="2">
    <location>
        <begin position="110"/>
        <end position="244"/>
    </location>
</feature>
<feature type="transmembrane region" description="Helical" evidence="1">
    <location>
        <begin position="227"/>
        <end position="245"/>
    </location>
</feature>
<name>A0A058ZLD3_9RHOB</name>
<reference evidence="3 4" key="1">
    <citation type="submission" date="2013-04" db="EMBL/GenBank/DDBJ databases">
        <title>Shimia sp. 22II-S11-Z10 Genome Sequencing.</title>
        <authorList>
            <person name="Lai Q."/>
            <person name="Li G."/>
            <person name="Shao Z."/>
        </authorList>
    </citation>
    <scope>NUCLEOTIDE SEQUENCE [LARGE SCALE GENOMIC DNA]</scope>
    <source>
        <strain evidence="4">22II-S11-Z10</strain>
    </source>
</reference>
<dbReference type="InterPro" id="IPR000620">
    <property type="entry name" value="EamA_dom"/>
</dbReference>
<dbReference type="eggNOG" id="COG0697">
    <property type="taxonomic scope" value="Bacteria"/>
</dbReference>
<dbReference type="AlphaFoldDB" id="A0A058ZLD3"/>
<organism evidence="3 4">
    <name type="scientific">Actibacterium atlanticum</name>
    <dbReference type="NCBI Taxonomy" id="1461693"/>
    <lineage>
        <taxon>Bacteria</taxon>
        <taxon>Pseudomonadati</taxon>
        <taxon>Pseudomonadota</taxon>
        <taxon>Alphaproteobacteria</taxon>
        <taxon>Rhodobacterales</taxon>
        <taxon>Roseobacteraceae</taxon>
        <taxon>Actibacterium</taxon>
    </lineage>
</organism>
<proteinExistence type="predicted"/>